<gene>
    <name evidence="4" type="ORF">KP509_11G039100</name>
</gene>
<keyword evidence="5" id="KW-1185">Reference proteome</keyword>
<feature type="coiled-coil region" evidence="1">
    <location>
        <begin position="80"/>
        <end position="107"/>
    </location>
</feature>
<dbReference type="GO" id="GO:0015074">
    <property type="term" value="P:DNA integration"/>
    <property type="evidence" value="ECO:0007669"/>
    <property type="project" value="InterPro"/>
</dbReference>
<dbReference type="Pfam" id="PF24626">
    <property type="entry name" value="SH3_Tf2-1"/>
    <property type="match status" value="1"/>
</dbReference>
<dbReference type="SUPFAM" id="SSF53098">
    <property type="entry name" value="Ribonuclease H-like"/>
    <property type="match status" value="1"/>
</dbReference>
<evidence type="ECO:0000259" key="3">
    <source>
        <dbReference type="PROSITE" id="PS50994"/>
    </source>
</evidence>
<keyword evidence="1" id="KW-0175">Coiled coil</keyword>
<dbReference type="InterPro" id="IPR056924">
    <property type="entry name" value="SH3_Tf2-1"/>
</dbReference>
<dbReference type="AlphaFoldDB" id="A0A8T2TUN1"/>
<dbReference type="InterPro" id="IPR000953">
    <property type="entry name" value="Chromo/chromo_shadow_dom"/>
</dbReference>
<dbReference type="PANTHER" id="PTHR46148:SF52">
    <property type="entry name" value="OS04G0603800 PROTEIN"/>
    <property type="match status" value="1"/>
</dbReference>
<evidence type="ECO:0000259" key="2">
    <source>
        <dbReference type="PROSITE" id="PS50013"/>
    </source>
</evidence>
<dbReference type="PANTHER" id="PTHR46148">
    <property type="entry name" value="CHROMO DOMAIN-CONTAINING PROTEIN"/>
    <property type="match status" value="1"/>
</dbReference>
<dbReference type="Gene3D" id="3.30.420.10">
    <property type="entry name" value="Ribonuclease H-like superfamily/Ribonuclease H"/>
    <property type="match status" value="1"/>
</dbReference>
<evidence type="ECO:0008006" key="6">
    <source>
        <dbReference type="Google" id="ProtNLM"/>
    </source>
</evidence>
<feature type="domain" description="Chromo" evidence="2">
    <location>
        <begin position="209"/>
        <end position="259"/>
    </location>
</feature>
<sequence length="259" mass="30669">MSTAFHPQTDGKTERVNRVFEDMLRMYVNDKQNNWTEYLPLVEYAYNSAWHSSIKMTPFEAMYGYNCLLPHSLFNSQNEVEISKQMLENMDLELNKVRKNMKVAQKRQKLYHDLKKRPLEFRTNDLVFLKVSPSKSNLVLGKDRRLSPRYAGPFKILKKIGSVAYLLDLPNILKIHPVFHVGLLKKYVPNADHVLHDKSKLKEDATFELEPEVILDRRVRHLRNREIVEILVKWFAYPIEDSTWVGLDEFMEHYPSFQL</sequence>
<comment type="caution">
    <text evidence="4">The sequence shown here is derived from an EMBL/GenBank/DDBJ whole genome shotgun (WGS) entry which is preliminary data.</text>
</comment>
<evidence type="ECO:0000313" key="4">
    <source>
        <dbReference type="EMBL" id="KAH7425084.1"/>
    </source>
</evidence>
<dbReference type="InterPro" id="IPR012337">
    <property type="entry name" value="RNaseH-like_sf"/>
</dbReference>
<feature type="domain" description="Integrase catalytic" evidence="3">
    <location>
        <begin position="1"/>
        <end position="66"/>
    </location>
</feature>
<dbReference type="GO" id="GO:0003676">
    <property type="term" value="F:nucleic acid binding"/>
    <property type="evidence" value="ECO:0007669"/>
    <property type="project" value="InterPro"/>
</dbReference>
<accession>A0A8T2TUN1</accession>
<dbReference type="Proteomes" id="UP000825935">
    <property type="component" value="Chromosome 11"/>
</dbReference>
<evidence type="ECO:0000313" key="5">
    <source>
        <dbReference type="Proteomes" id="UP000825935"/>
    </source>
</evidence>
<dbReference type="SUPFAM" id="SSF54160">
    <property type="entry name" value="Chromo domain-like"/>
    <property type="match status" value="1"/>
</dbReference>
<name>A0A8T2TUN1_CERRI</name>
<dbReference type="InterPro" id="IPR016197">
    <property type="entry name" value="Chromo-like_dom_sf"/>
</dbReference>
<reference evidence="4" key="1">
    <citation type="submission" date="2021-08" db="EMBL/GenBank/DDBJ databases">
        <title>WGS assembly of Ceratopteris richardii.</title>
        <authorList>
            <person name="Marchant D.B."/>
            <person name="Chen G."/>
            <person name="Jenkins J."/>
            <person name="Shu S."/>
            <person name="Leebens-Mack J."/>
            <person name="Grimwood J."/>
            <person name="Schmutz J."/>
            <person name="Soltis P."/>
            <person name="Soltis D."/>
            <person name="Chen Z.-H."/>
        </authorList>
    </citation>
    <scope>NUCLEOTIDE SEQUENCE</scope>
    <source>
        <strain evidence="4">Whitten #5841</strain>
        <tissue evidence="4">Leaf</tissue>
    </source>
</reference>
<dbReference type="OMA" id="WTETKER"/>
<dbReference type="OrthoDB" id="1909122at2759"/>
<protein>
    <recommendedName>
        <fullName evidence="6">Integrase catalytic domain-containing protein</fullName>
    </recommendedName>
</protein>
<dbReference type="EMBL" id="CM035416">
    <property type="protein sequence ID" value="KAH7425084.1"/>
    <property type="molecule type" value="Genomic_DNA"/>
</dbReference>
<organism evidence="4 5">
    <name type="scientific">Ceratopteris richardii</name>
    <name type="common">Triangle waterfern</name>
    <dbReference type="NCBI Taxonomy" id="49495"/>
    <lineage>
        <taxon>Eukaryota</taxon>
        <taxon>Viridiplantae</taxon>
        <taxon>Streptophyta</taxon>
        <taxon>Embryophyta</taxon>
        <taxon>Tracheophyta</taxon>
        <taxon>Polypodiopsida</taxon>
        <taxon>Polypodiidae</taxon>
        <taxon>Polypodiales</taxon>
        <taxon>Pteridineae</taxon>
        <taxon>Pteridaceae</taxon>
        <taxon>Parkerioideae</taxon>
        <taxon>Ceratopteris</taxon>
    </lineage>
</organism>
<dbReference type="PROSITE" id="PS50013">
    <property type="entry name" value="CHROMO_2"/>
    <property type="match status" value="1"/>
</dbReference>
<dbReference type="Gene3D" id="2.40.50.40">
    <property type="match status" value="1"/>
</dbReference>
<dbReference type="InterPro" id="IPR001584">
    <property type="entry name" value="Integrase_cat-core"/>
</dbReference>
<dbReference type="InterPro" id="IPR036397">
    <property type="entry name" value="RNaseH_sf"/>
</dbReference>
<evidence type="ECO:0000256" key="1">
    <source>
        <dbReference type="SAM" id="Coils"/>
    </source>
</evidence>
<dbReference type="PROSITE" id="PS50994">
    <property type="entry name" value="INTEGRASE"/>
    <property type="match status" value="1"/>
</dbReference>
<proteinExistence type="predicted"/>